<reference evidence="2 3" key="2">
    <citation type="journal article" date="2011" name="Stand. Genomic Sci.">
        <title>Complete genome sequence of Calditerrivibrio nitroreducens type strain (Yu37-1).</title>
        <authorList>
            <person name="Pitluck S."/>
            <person name="Sikorski J."/>
            <person name="Zeytun A."/>
            <person name="Lapidus A."/>
            <person name="Nolan M."/>
            <person name="Lucas S."/>
            <person name="Hammon N."/>
            <person name="Deshpande S."/>
            <person name="Cheng J.F."/>
            <person name="Tapia R."/>
            <person name="Han C."/>
            <person name="Goodwin L."/>
            <person name="Liolios K."/>
            <person name="Pagani I."/>
            <person name="Ivanova N."/>
            <person name="Mavromatis K."/>
            <person name="Pati A."/>
            <person name="Chen A."/>
            <person name="Palaniappan K."/>
            <person name="Hauser L."/>
            <person name="Chang Y.J."/>
            <person name="Jeffries C.D."/>
            <person name="Detter J.C."/>
            <person name="Brambilla E."/>
            <person name="Djao O.D."/>
            <person name="Rohde M."/>
            <person name="Spring S."/>
            <person name="Goker M."/>
            <person name="Woyke T."/>
            <person name="Bristow J."/>
            <person name="Eisen J.A."/>
            <person name="Markowitz V."/>
            <person name="Hugenholtz P."/>
            <person name="Kyrpides N.C."/>
            <person name="Klenk H.P."/>
            <person name="Land M."/>
        </authorList>
    </citation>
    <scope>NUCLEOTIDE SEQUENCE [LARGE SCALE GENOMIC DNA]</scope>
    <source>
        <strain evidence="3">DSM 19672 / NBRC 101217 / Yu37-1</strain>
    </source>
</reference>
<dbReference type="InterPro" id="IPR001296">
    <property type="entry name" value="Glyco_trans_1"/>
</dbReference>
<name>E4TIN9_CALNY</name>
<dbReference type="GO" id="GO:0016757">
    <property type="term" value="F:glycosyltransferase activity"/>
    <property type="evidence" value="ECO:0007669"/>
    <property type="project" value="InterPro"/>
</dbReference>
<dbReference type="RefSeq" id="WP_013451299.1">
    <property type="nucleotide sequence ID" value="NC_014758.1"/>
</dbReference>
<dbReference type="EMBL" id="CP002347">
    <property type="protein sequence ID" value="ADR19087.1"/>
    <property type="molecule type" value="Genomic_DNA"/>
</dbReference>
<dbReference type="Proteomes" id="UP000007039">
    <property type="component" value="Chromosome"/>
</dbReference>
<evidence type="ECO:0000259" key="1">
    <source>
        <dbReference type="Pfam" id="PF00534"/>
    </source>
</evidence>
<gene>
    <name evidence="2" type="ordered locus">Calni_1179</name>
</gene>
<sequence>MSKYEYDIIVLGPYPNESNIKDGMKQRIAAIDKIMKEKRRLYADISMKKKFFQDDEPVRLDDNLYFVQLNRLKTYKVIFSSKKIYIHSLLNIYKAMPWILFTKAEIFFDMHGIVPEEELFSGRYYKSFVLGLVQKLFFRIKKNINIIYVTQSMRDYMRRKYRFSANDFIVPVFPDNLINIEIDENKVNSVKEKFRIKDDDVVFIYSGNAQKWQNIHLMLETIKLIATNDRYKFIILTGEYEKFKNLLESYGLKSNENIFLESVLPEELSSYYKLSHYGFLLRDKHVLNNVACPTKAIEYLTYGIIPVVLEENIGDFNSFGYEYIHIDDLKKLNLEPRKSTKNIEIAVSLKEKSDIDKLERKLKASC</sequence>
<dbReference type="STRING" id="768670.Calni_1179"/>
<accession>E4TIN9</accession>
<evidence type="ECO:0000313" key="3">
    <source>
        <dbReference type="Proteomes" id="UP000007039"/>
    </source>
</evidence>
<dbReference type="SUPFAM" id="SSF53756">
    <property type="entry name" value="UDP-Glycosyltransferase/glycogen phosphorylase"/>
    <property type="match status" value="1"/>
</dbReference>
<protein>
    <submittedName>
        <fullName evidence="2">Glycosyl transferase group 1</fullName>
    </submittedName>
</protein>
<reference key="1">
    <citation type="submission" date="2010-11" db="EMBL/GenBank/DDBJ databases">
        <title>The complete genome of chromosome of Calditerrivibrio nitroreducens DSM 19672.</title>
        <authorList>
            <consortium name="US DOE Joint Genome Institute (JGI-PGF)"/>
            <person name="Lucas S."/>
            <person name="Copeland A."/>
            <person name="Lapidus A."/>
            <person name="Bruce D."/>
            <person name="Goodwin L."/>
            <person name="Pitluck S."/>
            <person name="Kyrpides N."/>
            <person name="Mavromatis K."/>
            <person name="Ivanova N."/>
            <person name="Mikhailova N."/>
            <person name="Zeytun A."/>
            <person name="Brettin T."/>
            <person name="Detter J.C."/>
            <person name="Tapia R."/>
            <person name="Han C."/>
            <person name="Land M."/>
            <person name="Hauser L."/>
            <person name="Markowitz V."/>
            <person name="Cheng J.-F."/>
            <person name="Hugenholtz P."/>
            <person name="Woyke T."/>
            <person name="Wu D."/>
            <person name="Spring S."/>
            <person name="Schroeder M."/>
            <person name="Brambilla E."/>
            <person name="Klenk H.-P."/>
            <person name="Eisen J.A."/>
        </authorList>
    </citation>
    <scope>NUCLEOTIDE SEQUENCE [LARGE SCALE GENOMIC DNA]</scope>
    <source>
        <strain>DSM 19672</strain>
    </source>
</reference>
<evidence type="ECO:0000313" key="2">
    <source>
        <dbReference type="EMBL" id="ADR19087.1"/>
    </source>
</evidence>
<keyword evidence="3" id="KW-1185">Reference proteome</keyword>
<feature type="domain" description="Glycosyl transferase family 1" evidence="1">
    <location>
        <begin position="191"/>
        <end position="308"/>
    </location>
</feature>
<proteinExistence type="predicted"/>
<dbReference type="eggNOG" id="COG0438">
    <property type="taxonomic scope" value="Bacteria"/>
</dbReference>
<dbReference type="AlphaFoldDB" id="E4TIN9"/>
<dbReference type="OrthoDB" id="9771846at2"/>
<organism evidence="2 3">
    <name type="scientific">Calditerrivibrio nitroreducens (strain DSM 19672 / NBRC 101217 / Yu37-1)</name>
    <dbReference type="NCBI Taxonomy" id="768670"/>
    <lineage>
        <taxon>Bacteria</taxon>
        <taxon>Pseudomonadati</taxon>
        <taxon>Deferribacterota</taxon>
        <taxon>Deferribacteres</taxon>
        <taxon>Deferribacterales</taxon>
        <taxon>Calditerrivibrionaceae</taxon>
    </lineage>
</organism>
<dbReference type="Gene3D" id="3.40.50.2000">
    <property type="entry name" value="Glycogen Phosphorylase B"/>
    <property type="match status" value="2"/>
</dbReference>
<dbReference type="KEGG" id="cni:Calni_1179"/>
<keyword evidence="2" id="KW-0808">Transferase</keyword>
<dbReference type="HOGENOM" id="CLU_782437_0_0_0"/>
<dbReference type="Pfam" id="PF00534">
    <property type="entry name" value="Glycos_transf_1"/>
    <property type="match status" value="1"/>
</dbReference>